<comment type="caution">
    <text evidence="7">The sequence shown here is derived from an EMBL/GenBank/DDBJ whole genome shotgun (WGS) entry which is preliminary data.</text>
</comment>
<feature type="domain" description="Carboxylesterase type B" evidence="6">
    <location>
        <begin position="36"/>
        <end position="363"/>
    </location>
</feature>
<dbReference type="SMR" id="A0A7I8X7D0"/>
<keyword evidence="2" id="KW-0719">Serine esterase</keyword>
<organism evidence="7 8">
    <name type="scientific">Bursaphelenchus xylophilus</name>
    <name type="common">Pinewood nematode worm</name>
    <name type="synonym">Aphelenchoides xylophilus</name>
    <dbReference type="NCBI Taxonomy" id="6326"/>
    <lineage>
        <taxon>Eukaryota</taxon>
        <taxon>Metazoa</taxon>
        <taxon>Ecdysozoa</taxon>
        <taxon>Nematoda</taxon>
        <taxon>Chromadorea</taxon>
        <taxon>Rhabditida</taxon>
        <taxon>Tylenchina</taxon>
        <taxon>Tylenchomorpha</taxon>
        <taxon>Aphelenchoidea</taxon>
        <taxon>Aphelenchoididae</taxon>
        <taxon>Bursaphelenchus</taxon>
    </lineage>
</organism>
<evidence type="ECO:0000313" key="7">
    <source>
        <dbReference type="EMBL" id="CAD5233015.1"/>
    </source>
</evidence>
<dbReference type="InterPro" id="IPR002018">
    <property type="entry name" value="CarbesteraseB"/>
</dbReference>
<evidence type="ECO:0000256" key="1">
    <source>
        <dbReference type="ARBA" id="ARBA00005964"/>
    </source>
</evidence>
<feature type="signal peptide" evidence="4">
    <location>
        <begin position="1"/>
        <end position="21"/>
    </location>
</feature>
<keyword evidence="3 4" id="KW-0378">Hydrolase</keyword>
<dbReference type="GO" id="GO:0052689">
    <property type="term" value="F:carboxylic ester hydrolase activity"/>
    <property type="evidence" value="ECO:0007669"/>
    <property type="project" value="UniProtKB-KW"/>
</dbReference>
<dbReference type="PANTHER" id="PTHR45580">
    <property type="entry name" value="PROTEIN CBG05369"/>
    <property type="match status" value="1"/>
</dbReference>
<gene>
    <name evidence="7" type="ORF">BXYJ_LOCUS13106</name>
</gene>
<keyword evidence="4" id="KW-0732">Signal</keyword>
<reference evidence="7" key="1">
    <citation type="submission" date="2020-09" db="EMBL/GenBank/DDBJ databases">
        <authorList>
            <person name="Kikuchi T."/>
        </authorList>
    </citation>
    <scope>NUCLEOTIDE SEQUENCE</scope>
    <source>
        <strain evidence="7">Ka4C1</strain>
    </source>
</reference>
<accession>A0A7I8X7D0</accession>
<dbReference type="Proteomes" id="UP000582659">
    <property type="component" value="Unassembled WGS sequence"/>
</dbReference>
<keyword evidence="5" id="KW-0472">Membrane</keyword>
<dbReference type="Proteomes" id="UP000659654">
    <property type="component" value="Unassembled WGS sequence"/>
</dbReference>
<evidence type="ECO:0000313" key="8">
    <source>
        <dbReference type="Proteomes" id="UP000659654"/>
    </source>
</evidence>
<dbReference type="Pfam" id="PF00135">
    <property type="entry name" value="COesterase"/>
    <property type="match status" value="1"/>
</dbReference>
<dbReference type="EMBL" id="CAJFCV020000005">
    <property type="protein sequence ID" value="CAG9126374.1"/>
    <property type="molecule type" value="Genomic_DNA"/>
</dbReference>
<keyword evidence="8" id="KW-1185">Reference proteome</keyword>
<keyword evidence="5" id="KW-1133">Transmembrane helix</keyword>
<evidence type="ECO:0000256" key="2">
    <source>
        <dbReference type="ARBA" id="ARBA00022487"/>
    </source>
</evidence>
<dbReference type="EC" id="3.1.1.-" evidence="4"/>
<protein>
    <recommendedName>
        <fullName evidence="4">Carboxylic ester hydrolase</fullName>
        <ecNumber evidence="4">3.1.1.-</ecNumber>
    </recommendedName>
</protein>
<proteinExistence type="inferred from homology"/>
<feature type="chain" id="PRO_5033204329" description="Carboxylic ester hydrolase" evidence="4">
    <location>
        <begin position="22"/>
        <end position="621"/>
    </location>
</feature>
<evidence type="ECO:0000256" key="3">
    <source>
        <dbReference type="ARBA" id="ARBA00022801"/>
    </source>
</evidence>
<dbReference type="InterPro" id="IPR029058">
    <property type="entry name" value="AB_hydrolase_fold"/>
</dbReference>
<dbReference type="PROSITE" id="PS00122">
    <property type="entry name" value="CARBOXYLESTERASE_B_1"/>
    <property type="match status" value="1"/>
</dbReference>
<dbReference type="Gene3D" id="3.40.50.1820">
    <property type="entry name" value="alpha/beta hydrolase"/>
    <property type="match status" value="1"/>
</dbReference>
<sequence>MNYTVMLKIIVVLFFCYSTCALDAGIDVDAAPKVDVRLSLGWIRGYEFKAKEGTANVFKRVPYISPPIGGLRFHSPVPAKSWEGILDATQPALACPQNTTDMDKYTWAAVKDQSEDCVYLNIYADNRCNAENPCPVLFYLHGGGNTFDSPRMFNDSLIVENFASHGVVWVLPSYRLGILGWMDIGESTVDAPYNAGLLDVIAALRWTQREIVAFGGNNRDIVLLGHSSGAHLASLVLSSPAVEENAFSRAFIMSPGGRVLDHVNRPRSTFIAEKVGCIFDDKLEFLNFTQRVSCLRSKPFRELILAALPLQDKRPEDMLGPQVDGYSMTQRNLFDLARQWRPIKLFLGVMSYEGDFDVGYLDKDVCHTYVPYVCPGRLAECELKCRKVFGAPHKIPIGGTFIQAFTWLVGHINTNKGGESYYQVFDQYHADVHAEELTFAFGLHANRKFHARNIGHQMQKRFFPKLLLRFILNQTLVEGWEPMDLQGRNYFYNNFKAIGDPDNYTVVIKPHYVKGEIYHQAAVDFWWRDLAELHKHDPRHLHSTPPPPAPSPVVVETTGVPWYIFLIVIVIALVLALALLVIVGVSFVWKARRVYKSGKEMKVTEKGDGTNASGAAERNDV</sequence>
<comment type="similarity">
    <text evidence="1 4">Belongs to the type-B carboxylesterase/lipase family.</text>
</comment>
<feature type="transmembrane region" description="Helical" evidence="5">
    <location>
        <begin position="562"/>
        <end position="589"/>
    </location>
</feature>
<dbReference type="InterPro" id="IPR019826">
    <property type="entry name" value="Carboxylesterase_B_AS"/>
</dbReference>
<dbReference type="EMBL" id="CAJFDI010000005">
    <property type="protein sequence ID" value="CAD5233015.1"/>
    <property type="molecule type" value="Genomic_DNA"/>
</dbReference>
<evidence type="ECO:0000259" key="6">
    <source>
        <dbReference type="Pfam" id="PF00135"/>
    </source>
</evidence>
<name>A0A7I8X7D0_BURXY</name>
<dbReference type="PANTHER" id="PTHR45580:SF6">
    <property type="entry name" value="CARBOXYLESTERASE TYPE B DOMAIN-CONTAINING PROTEIN"/>
    <property type="match status" value="1"/>
</dbReference>
<evidence type="ECO:0000256" key="4">
    <source>
        <dbReference type="RuleBase" id="RU361235"/>
    </source>
</evidence>
<evidence type="ECO:0000256" key="5">
    <source>
        <dbReference type="SAM" id="Phobius"/>
    </source>
</evidence>
<dbReference type="OrthoDB" id="19653at2759"/>
<keyword evidence="5" id="KW-0812">Transmembrane</keyword>
<dbReference type="AlphaFoldDB" id="A0A7I8X7D0"/>
<dbReference type="SUPFAM" id="SSF53474">
    <property type="entry name" value="alpha/beta-Hydrolases"/>
    <property type="match status" value="1"/>
</dbReference>